<protein>
    <submittedName>
        <fullName evidence="3">Uncharacterized protein</fullName>
    </submittedName>
</protein>
<keyword evidence="4" id="KW-1185">Reference proteome</keyword>
<gene>
    <name evidence="3" type="ORF">HCU73_07380</name>
</gene>
<dbReference type="EMBL" id="JAAZQQ010000002">
    <property type="protein sequence ID" value="NKX44410.1"/>
    <property type="molecule type" value="Genomic_DNA"/>
</dbReference>
<sequence length="83" mass="8688">MQNAPPGAVPKHGFPAMRPQSDTDEDFLPGPPEGAGFQAMVLWSAIAGLLAVLVVGVAVVIVQHPGLDQEIWPDTPPAPRVVD</sequence>
<feature type="region of interest" description="Disordered" evidence="1">
    <location>
        <begin position="1"/>
        <end position="31"/>
    </location>
</feature>
<evidence type="ECO:0000313" key="4">
    <source>
        <dbReference type="Proteomes" id="UP000526408"/>
    </source>
</evidence>
<keyword evidence="2" id="KW-1133">Transmembrane helix</keyword>
<feature type="transmembrane region" description="Helical" evidence="2">
    <location>
        <begin position="40"/>
        <end position="62"/>
    </location>
</feature>
<evidence type="ECO:0000256" key="1">
    <source>
        <dbReference type="SAM" id="MobiDB-lite"/>
    </source>
</evidence>
<name>A0A7X6JYS2_9RHOB</name>
<evidence type="ECO:0000313" key="3">
    <source>
        <dbReference type="EMBL" id="NKX44410.1"/>
    </source>
</evidence>
<dbReference type="Proteomes" id="UP000526408">
    <property type="component" value="Unassembled WGS sequence"/>
</dbReference>
<keyword evidence="2" id="KW-0812">Transmembrane</keyword>
<evidence type="ECO:0000256" key="2">
    <source>
        <dbReference type="SAM" id="Phobius"/>
    </source>
</evidence>
<proteinExistence type="predicted"/>
<organism evidence="3 4">
    <name type="scientific">Roseicyclus persicicus</name>
    <dbReference type="NCBI Taxonomy" id="2650661"/>
    <lineage>
        <taxon>Bacteria</taxon>
        <taxon>Pseudomonadati</taxon>
        <taxon>Pseudomonadota</taxon>
        <taxon>Alphaproteobacteria</taxon>
        <taxon>Rhodobacterales</taxon>
        <taxon>Roseobacteraceae</taxon>
        <taxon>Roseicyclus</taxon>
    </lineage>
</organism>
<dbReference type="RefSeq" id="WP_168622784.1">
    <property type="nucleotide sequence ID" value="NZ_JAAZQQ010000002.1"/>
</dbReference>
<comment type="caution">
    <text evidence="3">The sequence shown here is derived from an EMBL/GenBank/DDBJ whole genome shotgun (WGS) entry which is preliminary data.</text>
</comment>
<accession>A0A7X6JYS2</accession>
<reference evidence="3 4" key="1">
    <citation type="submission" date="2020-04" db="EMBL/GenBank/DDBJ databases">
        <authorList>
            <person name="Yoon J."/>
        </authorList>
    </citation>
    <scope>NUCLEOTIDE SEQUENCE [LARGE SCALE GENOMIC DNA]</scope>
    <source>
        <strain evidence="3 4">KMU-115</strain>
    </source>
</reference>
<dbReference type="AlphaFoldDB" id="A0A7X6JYS2"/>
<keyword evidence="2" id="KW-0472">Membrane</keyword>